<dbReference type="Pfam" id="PF13649">
    <property type="entry name" value="Methyltransf_25"/>
    <property type="match status" value="1"/>
</dbReference>
<dbReference type="PANTHER" id="PTHR42912">
    <property type="entry name" value="METHYLTRANSFERASE"/>
    <property type="match status" value="1"/>
</dbReference>
<dbReference type="AlphaFoldDB" id="A0A544W5X8"/>
<keyword evidence="3" id="KW-1185">Reference proteome</keyword>
<feature type="domain" description="Methyltransferase" evidence="1">
    <location>
        <begin position="51"/>
        <end position="141"/>
    </location>
</feature>
<comment type="caution">
    <text evidence="2">The sequence shown here is derived from an EMBL/GenBank/DDBJ whole genome shotgun (WGS) entry which is preliminary data.</text>
</comment>
<name>A0A544W5X8_9MYCO</name>
<dbReference type="EMBL" id="VIFX01000005">
    <property type="protein sequence ID" value="TQR87629.1"/>
    <property type="molecule type" value="Genomic_DNA"/>
</dbReference>
<dbReference type="GO" id="GO:0032259">
    <property type="term" value="P:methylation"/>
    <property type="evidence" value="ECO:0007669"/>
    <property type="project" value="UniProtKB-KW"/>
</dbReference>
<dbReference type="InterPro" id="IPR050508">
    <property type="entry name" value="Methyltransf_Superfamily"/>
</dbReference>
<dbReference type="Proteomes" id="UP000315759">
    <property type="component" value="Unassembled WGS sequence"/>
</dbReference>
<dbReference type="GO" id="GO:0008168">
    <property type="term" value="F:methyltransferase activity"/>
    <property type="evidence" value="ECO:0007669"/>
    <property type="project" value="UniProtKB-KW"/>
</dbReference>
<dbReference type="RefSeq" id="WP_142551087.1">
    <property type="nucleotide sequence ID" value="NZ_VIFX01000005.1"/>
</dbReference>
<proteinExistence type="predicted"/>
<protein>
    <submittedName>
        <fullName evidence="2">Class I SAM-dependent methyltransferase</fullName>
    </submittedName>
</protein>
<reference evidence="2 3" key="1">
    <citation type="submission" date="2018-10" db="EMBL/GenBank/DDBJ databases">
        <title>Draft genome of Mycobacterium hodleri strain B.</title>
        <authorList>
            <person name="Amande T.J."/>
            <person name="Mcgenity T.J."/>
        </authorList>
    </citation>
    <scope>NUCLEOTIDE SEQUENCE [LARGE SCALE GENOMIC DNA]</scope>
    <source>
        <strain evidence="2 3">B</strain>
    </source>
</reference>
<evidence type="ECO:0000313" key="2">
    <source>
        <dbReference type="EMBL" id="TQR87629.1"/>
    </source>
</evidence>
<sequence length="216" mass="23092">MDFLDRTRDGYDAAATEFAAMFENYLDDKPIEKALLAAFAELVRDTGNTSVADVGCGTGVTTRILADLGVEPTGIDLSPNMIAEARARAPELRFEVGSMTSLELANASVGGVCAWYSTIHVPGSHLPQAFSEFHRVLVDGGVALLAFQVGDRPRRLTEAFGTPLDLEFVRREPGAVAATLEAAGLPVYSTTVREPDDDGVQTTPQAFLVACKRSAR</sequence>
<evidence type="ECO:0000313" key="3">
    <source>
        <dbReference type="Proteomes" id="UP000315759"/>
    </source>
</evidence>
<keyword evidence="2" id="KW-0489">Methyltransferase</keyword>
<gene>
    <name evidence="2" type="ORF">D8S82_05370</name>
</gene>
<dbReference type="CDD" id="cd02440">
    <property type="entry name" value="AdoMet_MTases"/>
    <property type="match status" value="1"/>
</dbReference>
<organism evidence="2 3">
    <name type="scientific">Mycolicibacterium hodleri</name>
    <dbReference type="NCBI Taxonomy" id="49897"/>
    <lineage>
        <taxon>Bacteria</taxon>
        <taxon>Bacillati</taxon>
        <taxon>Actinomycetota</taxon>
        <taxon>Actinomycetes</taxon>
        <taxon>Mycobacteriales</taxon>
        <taxon>Mycobacteriaceae</taxon>
        <taxon>Mycolicibacterium</taxon>
    </lineage>
</organism>
<accession>A0A544W5X8</accession>
<dbReference type="InterPro" id="IPR041698">
    <property type="entry name" value="Methyltransf_25"/>
</dbReference>
<dbReference type="SUPFAM" id="SSF53335">
    <property type="entry name" value="S-adenosyl-L-methionine-dependent methyltransferases"/>
    <property type="match status" value="1"/>
</dbReference>
<evidence type="ECO:0000259" key="1">
    <source>
        <dbReference type="Pfam" id="PF13649"/>
    </source>
</evidence>
<keyword evidence="2" id="KW-0808">Transferase</keyword>
<dbReference type="Gene3D" id="3.40.50.150">
    <property type="entry name" value="Vaccinia Virus protein VP39"/>
    <property type="match status" value="1"/>
</dbReference>
<dbReference type="InterPro" id="IPR029063">
    <property type="entry name" value="SAM-dependent_MTases_sf"/>
</dbReference>